<dbReference type="InterPro" id="IPR003661">
    <property type="entry name" value="HisK_dim/P_dom"/>
</dbReference>
<evidence type="ECO:0000256" key="5">
    <source>
        <dbReference type="SAM" id="Phobius"/>
    </source>
</evidence>
<feature type="transmembrane region" description="Helical" evidence="5">
    <location>
        <begin position="139"/>
        <end position="156"/>
    </location>
</feature>
<keyword evidence="7" id="KW-0808">Transferase</keyword>
<reference evidence="7 8" key="1">
    <citation type="submission" date="2018-12" db="EMBL/GenBank/DDBJ databases">
        <title>The whole draft genome of Aquabacterium sp. SJQ9.</title>
        <authorList>
            <person name="Sun L."/>
            <person name="Gao X."/>
            <person name="Chen W."/>
            <person name="Huang K."/>
        </authorList>
    </citation>
    <scope>NUCLEOTIDE SEQUENCE [LARGE SCALE GENOMIC DNA]</scope>
    <source>
        <strain evidence="7 8">SJQ9</strain>
    </source>
</reference>
<evidence type="ECO:0000256" key="1">
    <source>
        <dbReference type="ARBA" id="ARBA00000085"/>
    </source>
</evidence>
<evidence type="ECO:0000313" key="7">
    <source>
        <dbReference type="EMBL" id="RRS00979.1"/>
    </source>
</evidence>
<dbReference type="Gene3D" id="3.30.565.10">
    <property type="entry name" value="Histidine kinase-like ATPase, C-terminal domain"/>
    <property type="match status" value="1"/>
</dbReference>
<dbReference type="PANTHER" id="PTHR43065">
    <property type="entry name" value="SENSOR HISTIDINE KINASE"/>
    <property type="match status" value="1"/>
</dbReference>
<dbReference type="InterPro" id="IPR013656">
    <property type="entry name" value="PAS_4"/>
</dbReference>
<dbReference type="InterPro" id="IPR003594">
    <property type="entry name" value="HATPase_dom"/>
</dbReference>
<keyword evidence="3" id="KW-0597">Phosphoprotein</keyword>
<dbReference type="RefSeq" id="WP_125245473.1">
    <property type="nucleotide sequence ID" value="NZ_RSED01000031.1"/>
</dbReference>
<feature type="transmembrane region" description="Helical" evidence="5">
    <location>
        <begin position="101"/>
        <end position="119"/>
    </location>
</feature>
<keyword evidence="5" id="KW-0472">Membrane</keyword>
<name>A0A3R8RZP1_9BURK</name>
<evidence type="ECO:0000313" key="8">
    <source>
        <dbReference type="Proteomes" id="UP000269265"/>
    </source>
</evidence>
<dbReference type="InterPro" id="IPR000014">
    <property type="entry name" value="PAS"/>
</dbReference>
<feature type="transmembrane region" description="Helical" evidence="5">
    <location>
        <begin position="184"/>
        <end position="201"/>
    </location>
</feature>
<feature type="transmembrane region" description="Helical" evidence="5">
    <location>
        <begin position="213"/>
        <end position="233"/>
    </location>
</feature>
<evidence type="ECO:0000256" key="2">
    <source>
        <dbReference type="ARBA" id="ARBA00012438"/>
    </source>
</evidence>
<dbReference type="EC" id="2.7.13.3" evidence="2"/>
<feature type="domain" description="Histidine kinase" evidence="6">
    <location>
        <begin position="390"/>
        <end position="614"/>
    </location>
</feature>
<dbReference type="GO" id="GO:0000155">
    <property type="term" value="F:phosphorelay sensor kinase activity"/>
    <property type="evidence" value="ECO:0007669"/>
    <property type="project" value="InterPro"/>
</dbReference>
<dbReference type="InterPro" id="IPR005467">
    <property type="entry name" value="His_kinase_dom"/>
</dbReference>
<keyword evidence="7" id="KW-0418">Kinase</keyword>
<dbReference type="PANTHER" id="PTHR43065:SF52">
    <property type="entry name" value="SENSOR PROTEIN KINASE PILS"/>
    <property type="match status" value="1"/>
</dbReference>
<organism evidence="7 8">
    <name type="scientific">Aquabacterium soli</name>
    <dbReference type="NCBI Taxonomy" id="2493092"/>
    <lineage>
        <taxon>Bacteria</taxon>
        <taxon>Pseudomonadati</taxon>
        <taxon>Pseudomonadota</taxon>
        <taxon>Betaproteobacteria</taxon>
        <taxon>Burkholderiales</taxon>
        <taxon>Aquabacterium</taxon>
    </lineage>
</organism>
<dbReference type="Proteomes" id="UP000269265">
    <property type="component" value="Unassembled WGS sequence"/>
</dbReference>
<keyword evidence="5" id="KW-1133">Transmembrane helix</keyword>
<evidence type="ECO:0000256" key="3">
    <source>
        <dbReference type="ARBA" id="ARBA00022553"/>
    </source>
</evidence>
<protein>
    <recommendedName>
        <fullName evidence="2">histidine kinase</fullName>
        <ecNumber evidence="2">2.7.13.3</ecNumber>
    </recommendedName>
</protein>
<keyword evidence="8" id="KW-1185">Reference proteome</keyword>
<dbReference type="SUPFAM" id="SSF55874">
    <property type="entry name" value="ATPase domain of HSP90 chaperone/DNA topoisomerase II/histidine kinase"/>
    <property type="match status" value="1"/>
</dbReference>
<dbReference type="InterPro" id="IPR035965">
    <property type="entry name" value="PAS-like_dom_sf"/>
</dbReference>
<dbReference type="InterPro" id="IPR036890">
    <property type="entry name" value="HATPase_C_sf"/>
</dbReference>
<dbReference type="SUPFAM" id="SSF55785">
    <property type="entry name" value="PYP-like sensor domain (PAS domain)"/>
    <property type="match status" value="1"/>
</dbReference>
<evidence type="ECO:0000256" key="4">
    <source>
        <dbReference type="SAM" id="MobiDB-lite"/>
    </source>
</evidence>
<evidence type="ECO:0000259" key="6">
    <source>
        <dbReference type="PROSITE" id="PS50109"/>
    </source>
</evidence>
<gene>
    <name evidence="7" type="ORF">EIP75_22645</name>
</gene>
<dbReference type="CDD" id="cd00082">
    <property type="entry name" value="HisKA"/>
    <property type="match status" value="1"/>
</dbReference>
<dbReference type="SUPFAM" id="SSF47384">
    <property type="entry name" value="Homodimeric domain of signal transducing histidine kinase"/>
    <property type="match status" value="1"/>
</dbReference>
<proteinExistence type="predicted"/>
<dbReference type="OrthoDB" id="9815750at2"/>
<accession>A0A3R8RZP1</accession>
<sequence length="620" mass="67675">MSSRPAPLTSKMATTQSADTMGSWFSELDDVPTSSGTTPQPAARWWKGSGDGASEPGAAQRAEGSPYARMYRAFLAARAGLGVMLIIGVVTSALLNRSIDPEILAVAIGYAVLSVLWWWWPSQRVHRIDPDLHMSTRQALATVGVDLGSFAVLSFLDRGFNINTAALMALPVLMTGVFMPRFMALAAAAAATLILLTGAVLEGVLRDNLTTSLTPAGLTGFGLFAVALLVSELSSRLAREQRSARGSMELARQQAQLNRLVIEEMPEGVLAVDRQGRVRTANPSARKLLSAHGLTPAAPFQLRGVPAWEPLVKSIEQAFTQPRRVDDSRELQITFDDHTRRALRMRLKFTRGRDTQNQDDVCVVFLEDVRTVQARVRQDKLAAMGRMSAGIAHEIRNPLAAISQANALLAEDAISAPQQRLTSMVADNVERLKRIVDDILAVAPGARAPAPAIDLERLVRAVVDEWLKLHPVAANASQLKLDTSGLPPRDVGTPARVIFEPEHFRRVLVNLLDNALRHGSSQPGSIRVEAQLLMLQDQSPQALVSVFSDGLVIEGQIERSLFEPFFSTRSRGTGLGLYICRELCERHGASIDFRAHPPTQRHRNEFYILMPLAEFASPAP</sequence>
<dbReference type="SMART" id="SM00387">
    <property type="entry name" value="HATPase_c"/>
    <property type="match status" value="1"/>
</dbReference>
<dbReference type="Gene3D" id="3.30.450.20">
    <property type="entry name" value="PAS domain"/>
    <property type="match status" value="1"/>
</dbReference>
<dbReference type="InterPro" id="IPR036097">
    <property type="entry name" value="HisK_dim/P_sf"/>
</dbReference>
<dbReference type="Pfam" id="PF08448">
    <property type="entry name" value="PAS_4"/>
    <property type="match status" value="1"/>
</dbReference>
<feature type="transmembrane region" description="Helical" evidence="5">
    <location>
        <begin position="75"/>
        <end position="95"/>
    </location>
</feature>
<dbReference type="Gene3D" id="1.10.287.130">
    <property type="match status" value="1"/>
</dbReference>
<dbReference type="Pfam" id="PF00512">
    <property type="entry name" value="HisKA"/>
    <property type="match status" value="1"/>
</dbReference>
<comment type="catalytic activity">
    <reaction evidence="1">
        <text>ATP + protein L-histidine = ADP + protein N-phospho-L-histidine.</text>
        <dbReference type="EC" id="2.7.13.3"/>
    </reaction>
</comment>
<dbReference type="PRINTS" id="PR00344">
    <property type="entry name" value="BCTRLSENSOR"/>
</dbReference>
<dbReference type="CDD" id="cd00130">
    <property type="entry name" value="PAS"/>
    <property type="match status" value="1"/>
</dbReference>
<dbReference type="SMART" id="SM00388">
    <property type="entry name" value="HisKA"/>
    <property type="match status" value="1"/>
</dbReference>
<keyword evidence="5" id="KW-0812">Transmembrane</keyword>
<dbReference type="InterPro" id="IPR004358">
    <property type="entry name" value="Sig_transdc_His_kin-like_C"/>
</dbReference>
<feature type="region of interest" description="Disordered" evidence="4">
    <location>
        <begin position="25"/>
        <end position="61"/>
    </location>
</feature>
<dbReference type="AlphaFoldDB" id="A0A3R8RZP1"/>
<dbReference type="EMBL" id="RSED01000031">
    <property type="protein sequence ID" value="RRS00979.1"/>
    <property type="molecule type" value="Genomic_DNA"/>
</dbReference>
<comment type="caution">
    <text evidence="7">The sequence shown here is derived from an EMBL/GenBank/DDBJ whole genome shotgun (WGS) entry which is preliminary data.</text>
</comment>
<dbReference type="PROSITE" id="PS50109">
    <property type="entry name" value="HIS_KIN"/>
    <property type="match status" value="1"/>
</dbReference>
<dbReference type="Pfam" id="PF02518">
    <property type="entry name" value="HATPase_c"/>
    <property type="match status" value="1"/>
</dbReference>